<dbReference type="GO" id="GO:0006355">
    <property type="term" value="P:regulation of DNA-templated transcription"/>
    <property type="evidence" value="ECO:0007669"/>
    <property type="project" value="UniProtKB-ARBA"/>
</dbReference>
<evidence type="ECO:0000313" key="3">
    <source>
        <dbReference type="Proteomes" id="UP000236893"/>
    </source>
</evidence>
<reference evidence="2 3" key="1">
    <citation type="submission" date="2018-01" db="EMBL/GenBank/DDBJ databases">
        <authorList>
            <person name="Gaut B.S."/>
            <person name="Morton B.R."/>
            <person name="Clegg M.T."/>
            <person name="Duvall M.R."/>
        </authorList>
    </citation>
    <scope>NUCLEOTIDE SEQUENCE [LARGE SCALE GENOMIC DNA]</scope>
    <source>
        <strain evidence="2 3">HR-AV</strain>
    </source>
</reference>
<sequence length="447" mass="50562">MNKEDQNIEWKESWRDEYIKWIAGFANANGGVLYIGKNDSGNAVGIANAAKLLEDIPNKVRDVLGILVEVNLLTEDSREIIEIKVDPYPYPINYKGEYHYRSGSTKQELKGVALNKFILQKSGKHWDGIPIPNLSVAELDTNAFENFKKRAKRSKRVNENILDDTVEVLLENLHLIDDNQLKKACSLLFYHNPEKFTTGAYIKIGFFESDSDLIYQDEIHGNLFDQVEKTMDLLLTKYMSAQIRYEGLARIEEYPYPEPALREALLNAVAHKDYASGIPIQISVYKDKLQIWNEGHLPLNWTLKTILMKHPSKPSNPDIANTFFRAGMIESWGRGISKIISECQKVNLPIPQYATDFGGLMITFSASESSEKSTEKSTEKSMEKSMGKSMGKIVGLIQENPNITIADLSKKVGITPNAIEKNLSKLKKQGKIERIGPDKGGYWKILN</sequence>
<organism evidence="2 3">
    <name type="scientific">Solitalea longa</name>
    <dbReference type="NCBI Taxonomy" id="2079460"/>
    <lineage>
        <taxon>Bacteria</taxon>
        <taxon>Pseudomonadati</taxon>
        <taxon>Bacteroidota</taxon>
        <taxon>Sphingobacteriia</taxon>
        <taxon>Sphingobacteriales</taxon>
        <taxon>Sphingobacteriaceae</taxon>
        <taxon>Solitalea</taxon>
    </lineage>
</organism>
<keyword evidence="3" id="KW-1185">Reference proteome</keyword>
<dbReference type="PANTHER" id="PTHR30595:SF6">
    <property type="entry name" value="SCHLAFEN ALBA-2 DOMAIN-CONTAINING PROTEIN"/>
    <property type="match status" value="1"/>
</dbReference>
<dbReference type="Gene3D" id="3.30.950.30">
    <property type="entry name" value="Schlafen, AAA domain"/>
    <property type="match status" value="1"/>
</dbReference>
<dbReference type="Proteomes" id="UP000236893">
    <property type="component" value="Unassembled WGS sequence"/>
</dbReference>
<feature type="domain" description="Schlafen AlbA-2" evidence="1">
    <location>
        <begin position="4"/>
        <end position="109"/>
    </location>
</feature>
<dbReference type="InterPro" id="IPR036388">
    <property type="entry name" value="WH-like_DNA-bd_sf"/>
</dbReference>
<evidence type="ECO:0000313" key="2">
    <source>
        <dbReference type="EMBL" id="POY36783.1"/>
    </source>
</evidence>
<dbReference type="SUPFAM" id="SSF46785">
    <property type="entry name" value="Winged helix' DNA-binding domain"/>
    <property type="match status" value="1"/>
</dbReference>
<name>A0A2S5A3T9_9SPHI</name>
<dbReference type="InterPro" id="IPR036390">
    <property type="entry name" value="WH_DNA-bd_sf"/>
</dbReference>
<gene>
    <name evidence="2" type="ORF">C3K47_10545</name>
</gene>
<dbReference type="RefSeq" id="WP_103789086.1">
    <property type="nucleotide sequence ID" value="NZ_PQVF01000006.1"/>
</dbReference>
<dbReference type="CDD" id="cd00090">
    <property type="entry name" value="HTH_ARSR"/>
    <property type="match status" value="1"/>
</dbReference>
<comment type="caution">
    <text evidence="2">The sequence shown here is derived from an EMBL/GenBank/DDBJ whole genome shotgun (WGS) entry which is preliminary data.</text>
</comment>
<dbReference type="Pfam" id="PF04326">
    <property type="entry name" value="SLFN_AlbA_2"/>
    <property type="match status" value="1"/>
</dbReference>
<dbReference type="EMBL" id="PQVF01000006">
    <property type="protein sequence ID" value="POY36783.1"/>
    <property type="molecule type" value="Genomic_DNA"/>
</dbReference>
<dbReference type="Pfam" id="PF13749">
    <property type="entry name" value="HATPase_c_4"/>
    <property type="match status" value="1"/>
</dbReference>
<dbReference type="Gene3D" id="1.10.10.10">
    <property type="entry name" value="Winged helix-like DNA-binding domain superfamily/Winged helix DNA-binding domain"/>
    <property type="match status" value="1"/>
</dbReference>
<dbReference type="Gene3D" id="3.30.565.60">
    <property type="match status" value="1"/>
</dbReference>
<evidence type="ECO:0000259" key="1">
    <source>
        <dbReference type="Pfam" id="PF04326"/>
    </source>
</evidence>
<dbReference type="OrthoDB" id="613884at2"/>
<dbReference type="InterPro" id="IPR007421">
    <property type="entry name" value="Schlafen_AlbA_2_dom"/>
</dbReference>
<dbReference type="InterPro" id="IPR038475">
    <property type="entry name" value="RecG_C_sf"/>
</dbReference>
<dbReference type="InterPro" id="IPR011991">
    <property type="entry name" value="ArsR-like_HTH"/>
</dbReference>
<accession>A0A2S5A3T9</accession>
<dbReference type="InterPro" id="IPR038461">
    <property type="entry name" value="Schlafen_AlbA_2_dom_sf"/>
</dbReference>
<protein>
    <submittedName>
        <fullName evidence="2">Transcriptional regulator</fullName>
    </submittedName>
</protein>
<dbReference type="Pfam" id="PF13412">
    <property type="entry name" value="HTH_24"/>
    <property type="match status" value="1"/>
</dbReference>
<dbReference type="PANTHER" id="PTHR30595">
    <property type="entry name" value="GLPR-RELATED TRANSCRIPTIONAL REPRESSOR"/>
    <property type="match status" value="1"/>
</dbReference>
<dbReference type="AlphaFoldDB" id="A0A2S5A3T9"/>
<proteinExistence type="predicted"/>